<keyword evidence="3 6" id="KW-0949">S-adenosyl-L-methionine</keyword>
<dbReference type="InterPro" id="IPR001525">
    <property type="entry name" value="C5_MeTfrase"/>
</dbReference>
<dbReference type="Pfam" id="PF00145">
    <property type="entry name" value="DNA_methylase"/>
    <property type="match status" value="1"/>
</dbReference>
<dbReference type="RefSeq" id="WP_015106974.1">
    <property type="nucleotide sequence ID" value="NZ_AP026684.1"/>
</dbReference>
<dbReference type="SUPFAM" id="SSF53335">
    <property type="entry name" value="S-adenosyl-L-methionine-dependent methyltransferases"/>
    <property type="match status" value="1"/>
</dbReference>
<evidence type="ECO:0000313" key="9">
    <source>
        <dbReference type="EMBL" id="CRI34948.1"/>
    </source>
</evidence>
<accession>A0A0K2Y7U4</accession>
<dbReference type="InterPro" id="IPR029063">
    <property type="entry name" value="SAM-dependent_MTases_sf"/>
</dbReference>
<dbReference type="PRINTS" id="PR00105">
    <property type="entry name" value="C5METTRFRASE"/>
</dbReference>
<keyword evidence="1 6" id="KW-0489">Methyltransferase</keyword>
<evidence type="ECO:0000256" key="6">
    <source>
        <dbReference type="PROSITE-ProRule" id="PRU01016"/>
    </source>
</evidence>
<dbReference type="InterPro" id="IPR018117">
    <property type="entry name" value="C5_DNA_meth_AS"/>
</dbReference>
<dbReference type="GO" id="GO:0032259">
    <property type="term" value="P:methylation"/>
    <property type="evidence" value="ECO:0007669"/>
    <property type="project" value="UniProtKB-KW"/>
</dbReference>
<dbReference type="PROSITE" id="PS00094">
    <property type="entry name" value="C5_MTASE_1"/>
    <property type="match status" value="1"/>
</dbReference>
<dbReference type="AlphaFoldDB" id="A0A0K2Y7U4"/>
<dbReference type="EMBL" id="CDMK01000002">
    <property type="protein sequence ID" value="CRI34948.1"/>
    <property type="molecule type" value="Genomic_DNA"/>
</dbReference>
<comment type="catalytic activity">
    <reaction evidence="5 8">
        <text>a 2'-deoxycytidine in DNA + S-adenosyl-L-methionine = a 5-methyl-2'-deoxycytidine in DNA + S-adenosyl-L-homocysteine + H(+)</text>
        <dbReference type="Rhea" id="RHEA:13681"/>
        <dbReference type="Rhea" id="RHEA-COMP:11369"/>
        <dbReference type="Rhea" id="RHEA-COMP:11370"/>
        <dbReference type="ChEBI" id="CHEBI:15378"/>
        <dbReference type="ChEBI" id="CHEBI:57856"/>
        <dbReference type="ChEBI" id="CHEBI:59789"/>
        <dbReference type="ChEBI" id="CHEBI:85452"/>
        <dbReference type="ChEBI" id="CHEBI:85454"/>
        <dbReference type="EC" id="2.1.1.37"/>
    </reaction>
</comment>
<dbReference type="PANTHER" id="PTHR46098">
    <property type="entry name" value="TRNA (CYTOSINE(38)-C(5))-METHYLTRANSFERASE"/>
    <property type="match status" value="1"/>
</dbReference>
<evidence type="ECO:0000256" key="7">
    <source>
        <dbReference type="RuleBase" id="RU000416"/>
    </source>
</evidence>
<evidence type="ECO:0000313" key="10">
    <source>
        <dbReference type="Proteomes" id="UP000046090"/>
    </source>
</evidence>
<dbReference type="Proteomes" id="UP000046090">
    <property type="component" value="Unassembled WGS sequence"/>
</dbReference>
<dbReference type="Gene3D" id="3.90.120.10">
    <property type="entry name" value="DNA Methylase, subunit A, domain 2"/>
    <property type="match status" value="1"/>
</dbReference>
<reference evidence="10" key="1">
    <citation type="submission" date="2014-12" db="EMBL/GenBank/DDBJ databases">
        <authorList>
            <person name="Smet A."/>
        </authorList>
    </citation>
    <scope>NUCLEOTIDE SEQUENCE [LARGE SCALE GENOMIC DNA]</scope>
</reference>
<feature type="active site" evidence="6">
    <location>
        <position position="73"/>
    </location>
</feature>
<proteinExistence type="inferred from homology"/>
<dbReference type="CDD" id="cd00315">
    <property type="entry name" value="Cyt_C5_DNA_methylase"/>
    <property type="match status" value="1"/>
</dbReference>
<dbReference type="PROSITE" id="PS51679">
    <property type="entry name" value="SAM_MT_C5"/>
    <property type="match status" value="1"/>
</dbReference>
<evidence type="ECO:0000256" key="1">
    <source>
        <dbReference type="ARBA" id="ARBA00022603"/>
    </source>
</evidence>
<keyword evidence="10" id="KW-1185">Reference proteome</keyword>
<dbReference type="GeneID" id="76197451"/>
<comment type="similarity">
    <text evidence="6 7">Belongs to the class I-like SAM-binding methyltransferase superfamily. C5-methyltransferase family.</text>
</comment>
<dbReference type="REBASE" id="659028">
    <property type="entry name" value="M.HheASB1ORF2260P"/>
</dbReference>
<dbReference type="Gene3D" id="3.40.50.150">
    <property type="entry name" value="Vaccinia Virus protein VP39"/>
    <property type="match status" value="1"/>
</dbReference>
<evidence type="ECO:0000256" key="2">
    <source>
        <dbReference type="ARBA" id="ARBA00022679"/>
    </source>
</evidence>
<evidence type="ECO:0000256" key="4">
    <source>
        <dbReference type="ARBA" id="ARBA00022747"/>
    </source>
</evidence>
<dbReference type="PANTHER" id="PTHR46098:SF1">
    <property type="entry name" value="TRNA (CYTOSINE(38)-C(5))-METHYLTRANSFERASE"/>
    <property type="match status" value="1"/>
</dbReference>
<keyword evidence="4" id="KW-0680">Restriction system</keyword>
<dbReference type="NCBIfam" id="TIGR00675">
    <property type="entry name" value="dcm"/>
    <property type="match status" value="1"/>
</dbReference>
<gene>
    <name evidence="9" type="ORF">HHE01_07490</name>
</gene>
<evidence type="ECO:0000256" key="5">
    <source>
        <dbReference type="ARBA" id="ARBA00047422"/>
    </source>
</evidence>
<dbReference type="GO" id="GO:0009307">
    <property type="term" value="P:DNA restriction-modification system"/>
    <property type="evidence" value="ECO:0007669"/>
    <property type="project" value="UniProtKB-KW"/>
</dbReference>
<evidence type="ECO:0000256" key="8">
    <source>
        <dbReference type="RuleBase" id="RU000417"/>
    </source>
</evidence>
<name>A0A0K2Y7U4_HELHE</name>
<keyword evidence="2 6" id="KW-0808">Transferase</keyword>
<dbReference type="InterPro" id="IPR050750">
    <property type="entry name" value="C5-MTase"/>
</dbReference>
<protein>
    <recommendedName>
        <fullName evidence="8">Cytosine-specific methyltransferase</fullName>
        <ecNumber evidence="8">2.1.1.37</ecNumber>
    </recommendedName>
</protein>
<dbReference type="EC" id="2.1.1.37" evidence="8"/>
<organism evidence="9 10">
    <name type="scientific">Helicobacter heilmannii</name>
    <dbReference type="NCBI Taxonomy" id="35817"/>
    <lineage>
        <taxon>Bacteria</taxon>
        <taxon>Pseudomonadati</taxon>
        <taxon>Campylobacterota</taxon>
        <taxon>Epsilonproteobacteria</taxon>
        <taxon>Campylobacterales</taxon>
        <taxon>Helicobacteraceae</taxon>
        <taxon>Helicobacter</taxon>
    </lineage>
</organism>
<evidence type="ECO:0000256" key="3">
    <source>
        <dbReference type="ARBA" id="ARBA00022691"/>
    </source>
</evidence>
<sequence length="314" mass="35236">MLTFIDLFAGVGGFHAAFLKWASCVFASENNPAAQATYKLNFPKTPLFGDITTQEIQAQIPLNFDILCGGFPCQAFSIAGHQKGFADTRGTLFFEIAKIAHRHHPKVLFLENVKNLKTHDKGQTFSIILKTLQDLGYAPYTAILNSATHANVAQNRERLFIVAFDIKQVPNHAKFSFPTPIKLTKNIHACLESGQQDPIFYYTEKSPYYAWLAKEVLKSDTLYQIRRVYVRENKSNLCPTLTANMGTGGHNVPIIKDAFGIRKLTPRECFNFQGYPKSFKLPNLASSKLYMQAGNSITLPLVQKIAKEIVRVLE</sequence>
<dbReference type="GO" id="GO:0003886">
    <property type="term" value="F:DNA (cytosine-5-)-methyltransferase activity"/>
    <property type="evidence" value="ECO:0007669"/>
    <property type="project" value="UniProtKB-EC"/>
</dbReference>